<evidence type="ECO:0000256" key="5">
    <source>
        <dbReference type="ARBA" id="ARBA00047942"/>
    </source>
</evidence>
<keyword evidence="4" id="KW-0949">S-adenosyl-L-methionine</keyword>
<feature type="domain" description="Type II methyltransferase M.TaqI-like" evidence="6">
    <location>
        <begin position="454"/>
        <end position="651"/>
    </location>
</feature>
<dbReference type="PROSITE" id="PS00092">
    <property type="entry name" value="N6_MTASE"/>
    <property type="match status" value="1"/>
</dbReference>
<dbReference type="Gene3D" id="3.90.1570.30">
    <property type="match status" value="1"/>
</dbReference>
<evidence type="ECO:0000259" key="6">
    <source>
        <dbReference type="Pfam" id="PF07669"/>
    </source>
</evidence>
<evidence type="ECO:0000256" key="3">
    <source>
        <dbReference type="ARBA" id="ARBA00022679"/>
    </source>
</evidence>
<proteinExistence type="predicted"/>
<accession>A0A368JWC6</accession>
<dbReference type="GO" id="GO:0003676">
    <property type="term" value="F:nucleic acid binding"/>
    <property type="evidence" value="ECO:0007669"/>
    <property type="project" value="InterPro"/>
</dbReference>
<evidence type="ECO:0000313" key="8">
    <source>
        <dbReference type="Proteomes" id="UP000253383"/>
    </source>
</evidence>
<keyword evidence="7" id="KW-0540">Nuclease</keyword>
<dbReference type="Pfam" id="PF07669">
    <property type="entry name" value="Eco57I"/>
    <property type="match status" value="1"/>
</dbReference>
<name>A0A368JWC6_9BACT</name>
<keyword evidence="7" id="KW-0255">Endonuclease</keyword>
<reference evidence="7 8" key="1">
    <citation type="submission" date="2018-07" db="EMBL/GenBank/DDBJ databases">
        <title>Genome analysis of Larkinella rosea.</title>
        <authorList>
            <person name="Zhou Z."/>
            <person name="Wang G."/>
        </authorList>
    </citation>
    <scope>NUCLEOTIDE SEQUENCE [LARGE SCALE GENOMIC DNA]</scope>
    <source>
        <strain evidence="8">zzj9</strain>
    </source>
</reference>
<dbReference type="EC" id="2.1.1.72" evidence="1"/>
<dbReference type="InterPro" id="IPR050953">
    <property type="entry name" value="N4_N6_ade-DNA_methylase"/>
</dbReference>
<evidence type="ECO:0000256" key="1">
    <source>
        <dbReference type="ARBA" id="ARBA00011900"/>
    </source>
</evidence>
<dbReference type="Gene3D" id="3.40.50.150">
    <property type="entry name" value="Vaccinia Virus protein VP39"/>
    <property type="match status" value="1"/>
</dbReference>
<dbReference type="EMBL" id="QOWE01000002">
    <property type="protein sequence ID" value="RCR71256.1"/>
    <property type="molecule type" value="Genomic_DNA"/>
</dbReference>
<comment type="catalytic activity">
    <reaction evidence="5">
        <text>a 2'-deoxyadenosine in DNA + S-adenosyl-L-methionine = an N(6)-methyl-2'-deoxyadenosine in DNA + S-adenosyl-L-homocysteine + H(+)</text>
        <dbReference type="Rhea" id="RHEA:15197"/>
        <dbReference type="Rhea" id="RHEA-COMP:12418"/>
        <dbReference type="Rhea" id="RHEA-COMP:12419"/>
        <dbReference type="ChEBI" id="CHEBI:15378"/>
        <dbReference type="ChEBI" id="CHEBI:57856"/>
        <dbReference type="ChEBI" id="CHEBI:59789"/>
        <dbReference type="ChEBI" id="CHEBI:90615"/>
        <dbReference type="ChEBI" id="CHEBI:90616"/>
        <dbReference type="EC" id="2.1.1.72"/>
    </reaction>
</comment>
<evidence type="ECO:0000313" key="7">
    <source>
        <dbReference type="EMBL" id="RCR71256.1"/>
    </source>
</evidence>
<dbReference type="RefSeq" id="WP_114404488.1">
    <property type="nucleotide sequence ID" value="NZ_QOWE01000002.1"/>
</dbReference>
<dbReference type="PRINTS" id="PR00507">
    <property type="entry name" value="N12N6MTFRASE"/>
</dbReference>
<evidence type="ECO:0000256" key="4">
    <source>
        <dbReference type="ARBA" id="ARBA00022691"/>
    </source>
</evidence>
<protein>
    <recommendedName>
        <fullName evidence="1">site-specific DNA-methyltransferase (adenine-specific)</fullName>
        <ecNumber evidence="1">2.1.1.72</ecNumber>
    </recommendedName>
</protein>
<keyword evidence="2" id="KW-0489">Methyltransferase</keyword>
<sequence length="1023" mass="116622">MPLSKEDTFSQVQALTQSFSYQYAYYRTAAYSEAQLRIDYLNPLLKAFGWDVDNTEGKSAYLRDVIQEESIAIEENDTDGNSVIAKKNPDYTLRVAGARKLFVEAKKVSVDVVGNPKPAFQTRRYGWNAGLLVSILTNFDKIIVYDCRVKPTAVDPASTARLRLFSYQDLIDKFDEIYELLSFESVASGQLEETYSTTPKLAQPFDSYFLGQIEHWRNLLATDIMARHNLDEVTINYLVQRLLNRIVFLRICEDRTIEKYATLQQITNYEELKAMFLRADKRYNAGLFDFIEDELSLKVSINTATLVDIFNELYYPQSPYDFSVIDPAILSQIYEHYLGNRIAVSDTGSVAIVAEAEIAASDGVVPTPKVIVEKIVHETLQPLLVGKNIPDVIRLRIADICCGSGIFLLTIYDQLLIYVASRLEVDRLPVEWVIKTTNNDQRISIWGKQQILLNCLYGLDINPYAVEVAKFSLYLKLLEGETSSTTDDFVSRYKNGVLPSLSDTIKCGNALVDNSIVTVIPSILHNDELLYRIKPFDWLAEFPFLSETGGFDAIVGNPPYIRIQNMARYAAEELVYYQSNVSGYGGTGHESFDKYYLFIQRALRLLNSTGWLGYIVPNKFFTLTGGRVLREFIITNSHVHKLIHFGVTQIFPGRSTYTAILLLSRQKAQEFTLVKIASLALELWKEPLSATYPHAQLDGDPWIFISPQTETIFSKIRAGQVRSLKHIADIPVGLQTSADPIYIIEPYQEDTHYYYFKKLKTEWKIEKALCCPCLYKASLHLFQTVTPNTQLLFPYSISAAGAELMDEATLQTTYPYGWAYLVHHRQQLEKRSINGSKKPKWYQYGRSQSLTKFHQAPKLIWSVLSLQAAYAYDDQNSLFTGGGNGPYYAILQTSDYSLYYILAILSHPLWEAMIKAGTSPFRGGYYSHGRQFVESLPIHTIDFANPDQRAVHDAIVMEARQMIDTQKTFDTLKNPLKRDVLKRKLTFIRARLIQLVDDLYGITHADKQVVANDELLHRRETDN</sequence>
<comment type="caution">
    <text evidence="7">The sequence shown here is derived from an EMBL/GenBank/DDBJ whole genome shotgun (WGS) entry which is preliminary data.</text>
</comment>
<dbReference type="GO" id="GO:0009007">
    <property type="term" value="F:site-specific DNA-methyltransferase (adenine-specific) activity"/>
    <property type="evidence" value="ECO:0007669"/>
    <property type="project" value="UniProtKB-EC"/>
</dbReference>
<dbReference type="InterPro" id="IPR029063">
    <property type="entry name" value="SAM-dependent_MTases_sf"/>
</dbReference>
<dbReference type="PANTHER" id="PTHR33841">
    <property type="entry name" value="DNA METHYLTRANSFERASE YEEA-RELATED"/>
    <property type="match status" value="1"/>
</dbReference>
<dbReference type="InterPro" id="IPR002052">
    <property type="entry name" value="DNA_methylase_N6_adenine_CS"/>
</dbReference>
<dbReference type="GO" id="GO:0004519">
    <property type="term" value="F:endonuclease activity"/>
    <property type="evidence" value="ECO:0007669"/>
    <property type="project" value="UniProtKB-KW"/>
</dbReference>
<dbReference type="GO" id="GO:0006304">
    <property type="term" value="P:DNA modification"/>
    <property type="evidence" value="ECO:0007669"/>
    <property type="project" value="InterPro"/>
</dbReference>
<keyword evidence="7" id="KW-0378">Hydrolase</keyword>
<gene>
    <name evidence="7" type="ORF">DUE52_03130</name>
</gene>
<dbReference type="AlphaFoldDB" id="A0A368JWC6"/>
<dbReference type="SUPFAM" id="SSF53335">
    <property type="entry name" value="S-adenosyl-L-methionine-dependent methyltransferases"/>
    <property type="match status" value="1"/>
</dbReference>
<keyword evidence="3" id="KW-0808">Transferase</keyword>
<evidence type="ECO:0000256" key="2">
    <source>
        <dbReference type="ARBA" id="ARBA00022603"/>
    </source>
</evidence>
<dbReference type="GO" id="GO:0032259">
    <property type="term" value="P:methylation"/>
    <property type="evidence" value="ECO:0007669"/>
    <property type="project" value="UniProtKB-KW"/>
</dbReference>
<organism evidence="7 8">
    <name type="scientific">Larkinella punicea</name>
    <dbReference type="NCBI Taxonomy" id="2315727"/>
    <lineage>
        <taxon>Bacteria</taxon>
        <taxon>Pseudomonadati</taxon>
        <taxon>Bacteroidota</taxon>
        <taxon>Cytophagia</taxon>
        <taxon>Cytophagales</taxon>
        <taxon>Spirosomataceae</taxon>
        <taxon>Larkinella</taxon>
    </lineage>
</organism>
<dbReference type="PANTHER" id="PTHR33841:SF1">
    <property type="entry name" value="DNA METHYLTRANSFERASE A"/>
    <property type="match status" value="1"/>
</dbReference>
<dbReference type="InterPro" id="IPR011639">
    <property type="entry name" value="MethylTrfase_TaqI-like_dom"/>
</dbReference>
<keyword evidence="8" id="KW-1185">Reference proteome</keyword>
<dbReference type="OrthoDB" id="32195at2"/>
<dbReference type="Proteomes" id="UP000253383">
    <property type="component" value="Unassembled WGS sequence"/>
</dbReference>